<dbReference type="OrthoDB" id="4695618at2"/>
<comment type="caution">
    <text evidence="9">The sequence shown here is derived from an EMBL/GenBank/DDBJ whole genome shotgun (WGS) entry which is preliminary data.</text>
</comment>
<dbReference type="EMBL" id="BAEH01000013">
    <property type="protein sequence ID" value="GAB16751.1"/>
    <property type="molecule type" value="Genomic_DNA"/>
</dbReference>
<proteinExistence type="inferred from homology"/>
<protein>
    <submittedName>
        <fullName evidence="9">Putative ABC transporter permease protein</fullName>
    </submittedName>
</protein>
<dbReference type="PROSITE" id="PS50928">
    <property type="entry name" value="ABC_TM1"/>
    <property type="match status" value="1"/>
</dbReference>
<dbReference type="CDD" id="cd06261">
    <property type="entry name" value="TM_PBP2"/>
    <property type="match status" value="1"/>
</dbReference>
<evidence type="ECO:0000313" key="10">
    <source>
        <dbReference type="Proteomes" id="UP000035034"/>
    </source>
</evidence>
<dbReference type="PANTHER" id="PTHR43163">
    <property type="entry name" value="DIPEPTIDE TRANSPORT SYSTEM PERMEASE PROTEIN DPPB-RELATED"/>
    <property type="match status" value="1"/>
</dbReference>
<evidence type="ECO:0000256" key="6">
    <source>
        <dbReference type="ARBA" id="ARBA00023136"/>
    </source>
</evidence>
<evidence type="ECO:0000256" key="3">
    <source>
        <dbReference type="ARBA" id="ARBA00022475"/>
    </source>
</evidence>
<dbReference type="eggNOG" id="COG0601">
    <property type="taxonomic scope" value="Bacteria"/>
</dbReference>
<feature type="transmembrane region" description="Helical" evidence="7">
    <location>
        <begin position="135"/>
        <end position="159"/>
    </location>
</feature>
<dbReference type="SUPFAM" id="SSF161098">
    <property type="entry name" value="MetI-like"/>
    <property type="match status" value="1"/>
</dbReference>
<comment type="similarity">
    <text evidence="7">Belongs to the binding-protein-dependent transport system permease family.</text>
</comment>
<dbReference type="InterPro" id="IPR000515">
    <property type="entry name" value="MetI-like"/>
</dbReference>
<organism evidence="9 10">
    <name type="scientific">Gordonia effusa NBRC 100432</name>
    <dbReference type="NCBI Taxonomy" id="1077974"/>
    <lineage>
        <taxon>Bacteria</taxon>
        <taxon>Bacillati</taxon>
        <taxon>Actinomycetota</taxon>
        <taxon>Actinomycetes</taxon>
        <taxon>Mycobacteriales</taxon>
        <taxon>Gordoniaceae</taxon>
        <taxon>Gordonia</taxon>
    </lineage>
</organism>
<dbReference type="GO" id="GO:0005886">
    <property type="term" value="C:plasma membrane"/>
    <property type="evidence" value="ECO:0007669"/>
    <property type="project" value="UniProtKB-SubCell"/>
</dbReference>
<dbReference type="RefSeq" id="WP_007316089.1">
    <property type="nucleotide sequence ID" value="NZ_BAEH01000013.1"/>
</dbReference>
<evidence type="ECO:0000313" key="9">
    <source>
        <dbReference type="EMBL" id="GAB16751.1"/>
    </source>
</evidence>
<dbReference type="Gene3D" id="1.10.3720.10">
    <property type="entry name" value="MetI-like"/>
    <property type="match status" value="1"/>
</dbReference>
<evidence type="ECO:0000259" key="8">
    <source>
        <dbReference type="PROSITE" id="PS50928"/>
    </source>
</evidence>
<feature type="domain" description="ABC transmembrane type-1" evidence="8">
    <location>
        <begin position="95"/>
        <end position="302"/>
    </location>
</feature>
<feature type="transmembrane region" description="Helical" evidence="7">
    <location>
        <begin position="241"/>
        <end position="263"/>
    </location>
</feature>
<evidence type="ECO:0000256" key="4">
    <source>
        <dbReference type="ARBA" id="ARBA00022692"/>
    </source>
</evidence>
<dbReference type="Pfam" id="PF00528">
    <property type="entry name" value="BPD_transp_1"/>
    <property type="match status" value="1"/>
</dbReference>
<keyword evidence="4 7" id="KW-0812">Transmembrane</keyword>
<feature type="transmembrane region" description="Helical" evidence="7">
    <location>
        <begin position="99"/>
        <end position="123"/>
    </location>
</feature>
<keyword evidence="2 7" id="KW-0813">Transport</keyword>
<dbReference type="GO" id="GO:0055085">
    <property type="term" value="P:transmembrane transport"/>
    <property type="evidence" value="ECO:0007669"/>
    <property type="project" value="InterPro"/>
</dbReference>
<dbReference type="InterPro" id="IPR035906">
    <property type="entry name" value="MetI-like_sf"/>
</dbReference>
<dbReference type="STRING" id="1077974.GOEFS_013_00150"/>
<evidence type="ECO:0000256" key="5">
    <source>
        <dbReference type="ARBA" id="ARBA00022989"/>
    </source>
</evidence>
<dbReference type="Pfam" id="PF19300">
    <property type="entry name" value="BPD_transp_1_N"/>
    <property type="match status" value="1"/>
</dbReference>
<evidence type="ECO:0000256" key="1">
    <source>
        <dbReference type="ARBA" id="ARBA00004651"/>
    </source>
</evidence>
<feature type="transmembrane region" description="Helical" evidence="7">
    <location>
        <begin position="179"/>
        <end position="202"/>
    </location>
</feature>
<keyword evidence="5 7" id="KW-1133">Transmembrane helix</keyword>
<dbReference type="AlphaFoldDB" id="H0QVA0"/>
<gene>
    <name evidence="9" type="ORF">GOEFS_013_00150</name>
</gene>
<evidence type="ECO:0000256" key="7">
    <source>
        <dbReference type="RuleBase" id="RU363032"/>
    </source>
</evidence>
<keyword evidence="10" id="KW-1185">Reference proteome</keyword>
<sequence length="318" mass="33714">MIGYLIRRVPTALVVLFIASLLIFSILRLIPGGPEAALAGSDASPADLAAIRHDLGLDRPFFVQYLSWLGAMVTFDFGRSYLIGGDIGDLVSFGAANTLTLALSGLVVAIALALALSLSVVIFDNRFTKVVTTTINAVAIAVPTFVIGTLLILVFGLKLRWLPAGGTPPNGISDSPQITAQYLILPALTLGLPAGALLARFLTETLQTELRQPYAVTARSLGISRRAIVLRHVLRNALPPALTALGLAIGGLLGGSILVESIFGWPGLGLLTEEGIFNRDYPLVQVLILLSVTVFVVLQLATDILHAWLDPRIRLAGK</sequence>
<keyword evidence="3" id="KW-1003">Cell membrane</keyword>
<keyword evidence="6 7" id="KW-0472">Membrane</keyword>
<dbReference type="InterPro" id="IPR045621">
    <property type="entry name" value="BPD_transp_1_N"/>
</dbReference>
<accession>H0QVA0</accession>
<feature type="transmembrane region" description="Helical" evidence="7">
    <location>
        <begin position="12"/>
        <end position="30"/>
    </location>
</feature>
<comment type="subcellular location">
    <subcellularLocation>
        <location evidence="1 7">Cell membrane</location>
        <topology evidence="1 7">Multi-pass membrane protein</topology>
    </subcellularLocation>
</comment>
<dbReference type="PANTHER" id="PTHR43163:SF6">
    <property type="entry name" value="DIPEPTIDE TRANSPORT SYSTEM PERMEASE PROTEIN DPPB-RELATED"/>
    <property type="match status" value="1"/>
</dbReference>
<name>H0QVA0_9ACTN</name>
<feature type="transmembrane region" description="Helical" evidence="7">
    <location>
        <begin position="283"/>
        <end position="309"/>
    </location>
</feature>
<reference evidence="9 10" key="1">
    <citation type="submission" date="2011-12" db="EMBL/GenBank/DDBJ databases">
        <title>Whole genome shotgun sequence of Gordonia effusa NBRC 100432.</title>
        <authorList>
            <person name="Yoshida I."/>
            <person name="Takarada H."/>
            <person name="Hosoyama A."/>
            <person name="Tsuchikane K."/>
            <person name="Katsumata H."/>
            <person name="Yamazaki S."/>
            <person name="Fujita N."/>
        </authorList>
    </citation>
    <scope>NUCLEOTIDE SEQUENCE [LARGE SCALE GENOMIC DNA]</scope>
    <source>
        <strain evidence="9 10">NBRC 100432</strain>
    </source>
</reference>
<evidence type="ECO:0000256" key="2">
    <source>
        <dbReference type="ARBA" id="ARBA00022448"/>
    </source>
</evidence>
<dbReference type="Proteomes" id="UP000035034">
    <property type="component" value="Unassembled WGS sequence"/>
</dbReference>